<reference evidence="2 3" key="1">
    <citation type="submission" date="2014-06" db="EMBL/GenBank/DDBJ databases">
        <title>Evolutionary Origins and Diversification of the Mycorrhizal Mutualists.</title>
        <authorList>
            <consortium name="DOE Joint Genome Institute"/>
            <consortium name="Mycorrhizal Genomics Consortium"/>
            <person name="Kohler A."/>
            <person name="Kuo A."/>
            <person name="Nagy L.G."/>
            <person name="Floudas D."/>
            <person name="Copeland A."/>
            <person name="Barry K.W."/>
            <person name="Cichocki N."/>
            <person name="Veneault-Fourrey C."/>
            <person name="LaButti K."/>
            <person name="Lindquist E.A."/>
            <person name="Lipzen A."/>
            <person name="Lundell T."/>
            <person name="Morin E."/>
            <person name="Murat C."/>
            <person name="Riley R."/>
            <person name="Ohm R."/>
            <person name="Sun H."/>
            <person name="Tunlid A."/>
            <person name="Henrissat B."/>
            <person name="Grigoriev I.V."/>
            <person name="Hibbett D.S."/>
            <person name="Martin F."/>
        </authorList>
    </citation>
    <scope>NUCLEOTIDE SEQUENCE [LARGE SCALE GENOMIC DNA]</scope>
    <source>
        <strain evidence="2 3">SS14</strain>
    </source>
</reference>
<proteinExistence type="predicted"/>
<evidence type="ECO:0000256" key="1">
    <source>
        <dbReference type="SAM" id="MobiDB-lite"/>
    </source>
</evidence>
<feature type="region of interest" description="Disordered" evidence="1">
    <location>
        <begin position="110"/>
        <end position="187"/>
    </location>
</feature>
<dbReference type="EMBL" id="KN837129">
    <property type="protein sequence ID" value="KIJ42495.1"/>
    <property type="molecule type" value="Genomic_DNA"/>
</dbReference>
<dbReference type="InterPro" id="IPR017900">
    <property type="entry name" value="4Fe4S_Fe_S_CS"/>
</dbReference>
<protein>
    <recommendedName>
        <fullName evidence="4">Zn(2)-C6 fungal-type domain-containing protein</fullName>
    </recommendedName>
</protein>
<feature type="region of interest" description="Disordered" evidence="1">
    <location>
        <begin position="346"/>
        <end position="395"/>
    </location>
</feature>
<dbReference type="Proteomes" id="UP000054279">
    <property type="component" value="Unassembled WGS sequence"/>
</dbReference>
<gene>
    <name evidence="2" type="ORF">M422DRAFT_254274</name>
</gene>
<feature type="compositionally biased region" description="Basic residues" evidence="1">
    <location>
        <begin position="164"/>
        <end position="175"/>
    </location>
</feature>
<evidence type="ECO:0000313" key="3">
    <source>
        <dbReference type="Proteomes" id="UP000054279"/>
    </source>
</evidence>
<feature type="compositionally biased region" description="Basic and acidic residues" evidence="1">
    <location>
        <begin position="110"/>
        <end position="133"/>
    </location>
</feature>
<dbReference type="AlphaFoldDB" id="A0A0C9VV88"/>
<evidence type="ECO:0008006" key="4">
    <source>
        <dbReference type="Google" id="ProtNLM"/>
    </source>
</evidence>
<accession>A0A0C9VV88</accession>
<keyword evidence="3" id="KW-1185">Reference proteome</keyword>
<sequence length="421" mass="47958">MNNLELPAYMLAWKTSSEVECMDDVPAGDARRTIRGFRANEKFDRPAPTFSFDDPNEEEEDRLSKVARYWKAHDQERTQRESRFCELLDAEEATASRKRLEEAVRALKKAQQVEKAREKEKEKGKGKEKEKEAGLSWSAKGKGKEVGLPGSASAKGKAKEVPKMPKKPTPKKSKHDIHSESEEEEEDEDDELQSCIYCMKKKIPCVPQTGKKVCVACAWCKMKCEYFDKTVWDVMEGGEKVAEAMRELTKLEWHRTTSLLEKSWYNLDICTLNLEQTVDRDLMEADGKVLTLLDMKSRGVEIPLDVEKRIMTNRGSIVASYTTHMEHIFMRMNLIKKRTGWTKNELPKSTLGLGESVAGPSSRTETSGNKRKAEVVSPQFGSRTAEPNLEPPNRTIMNRTIRTGSYGSQPVRFMVLLKPRI</sequence>
<dbReference type="PROSITE" id="PS00198">
    <property type="entry name" value="4FE4S_FER_1"/>
    <property type="match status" value="1"/>
</dbReference>
<name>A0A0C9VV88_SPHS4</name>
<organism evidence="2 3">
    <name type="scientific">Sphaerobolus stellatus (strain SS14)</name>
    <dbReference type="NCBI Taxonomy" id="990650"/>
    <lineage>
        <taxon>Eukaryota</taxon>
        <taxon>Fungi</taxon>
        <taxon>Dikarya</taxon>
        <taxon>Basidiomycota</taxon>
        <taxon>Agaricomycotina</taxon>
        <taxon>Agaricomycetes</taxon>
        <taxon>Phallomycetidae</taxon>
        <taxon>Geastrales</taxon>
        <taxon>Sphaerobolaceae</taxon>
        <taxon>Sphaerobolus</taxon>
    </lineage>
</organism>
<dbReference type="HOGENOM" id="CLU_041952_0_0_1"/>
<evidence type="ECO:0000313" key="2">
    <source>
        <dbReference type="EMBL" id="KIJ42495.1"/>
    </source>
</evidence>